<dbReference type="SUPFAM" id="SSF143081">
    <property type="entry name" value="BB1717-like"/>
    <property type="match status" value="1"/>
</dbReference>
<keyword evidence="5" id="KW-0378">Hydrolase</keyword>
<dbReference type="EMBL" id="FZQP02006793">
    <property type="protein sequence ID" value="VVD03735.1"/>
    <property type="molecule type" value="Genomic_DNA"/>
</dbReference>
<dbReference type="GO" id="GO:0006508">
    <property type="term" value="P:proteolysis"/>
    <property type="evidence" value="ECO:0007669"/>
    <property type="project" value="UniProtKB-KW"/>
</dbReference>
<dbReference type="GO" id="GO:0008233">
    <property type="term" value="F:peptidase activity"/>
    <property type="evidence" value="ECO:0007669"/>
    <property type="project" value="UniProtKB-KW"/>
</dbReference>
<evidence type="ECO:0000256" key="8">
    <source>
        <dbReference type="ARBA" id="ARBA00023239"/>
    </source>
</evidence>
<keyword evidence="4" id="KW-0227">DNA damage</keyword>
<sequence>MCGRTGLSLDKEQLRCACRYRDKSLNDYVKPSYLTEYNDGKEYSPSFNIAPTDITPVLVSARNFQKDSDAGQRILKPMMWGIIPPWHKGDYKSHKLTTNNCRIENIRYSKLYSPILNNGGRCVIVAEGFYEWQTTIKTKIKQPYYIYMKQDFTQPVDDNCQPTSCHTTENVWENKRLLYMAGLYNVWQDSENKNIYSYSVITLESNEVMSWLHDRMPAILECEQQIESWLDVDNVPAEKALSHLLPAKNLEWHPVSTIVNNSKYKSSDCNKKIDLESKVKSSQKPLTEWFKKANKRKSEHEIDHDSVKRKL</sequence>
<dbReference type="GO" id="GO:0016829">
    <property type="term" value="F:lyase activity"/>
    <property type="evidence" value="ECO:0007669"/>
    <property type="project" value="UniProtKB-KW"/>
</dbReference>
<dbReference type="InterPro" id="IPR036590">
    <property type="entry name" value="SRAP-like"/>
</dbReference>
<protein>
    <recommendedName>
        <fullName evidence="2">Abasic site processing protein HMCES</fullName>
    </recommendedName>
    <alternativeName>
        <fullName evidence="9">Embryonic stem cell-specific 5-hydroxymethylcytosine-binding protein</fullName>
    </alternativeName>
    <alternativeName>
        <fullName evidence="10">Peptidase HMCES</fullName>
    </alternativeName>
    <alternativeName>
        <fullName evidence="11">SRAP domain-containing protein 1</fullName>
    </alternativeName>
</protein>
<feature type="compositionally biased region" description="Basic and acidic residues" evidence="12">
    <location>
        <begin position="296"/>
        <end position="311"/>
    </location>
</feature>
<dbReference type="GO" id="GO:0106300">
    <property type="term" value="P:protein-DNA covalent cross-linking repair"/>
    <property type="evidence" value="ECO:0007669"/>
    <property type="project" value="InterPro"/>
</dbReference>
<keyword evidence="3" id="KW-0645">Protease</keyword>
<keyword evidence="6" id="KW-0190">Covalent protein-DNA linkage</keyword>
<dbReference type="PANTHER" id="PTHR13604:SF0">
    <property type="entry name" value="ABASIC SITE PROCESSING PROTEIN HMCES"/>
    <property type="match status" value="1"/>
</dbReference>
<dbReference type="AlphaFoldDB" id="A0A5E4R351"/>
<evidence type="ECO:0000256" key="10">
    <source>
        <dbReference type="ARBA" id="ARBA00030898"/>
    </source>
</evidence>
<evidence type="ECO:0000256" key="11">
    <source>
        <dbReference type="ARBA" id="ARBA00031130"/>
    </source>
</evidence>
<comment type="similarity">
    <text evidence="1">Belongs to the SOS response-associated peptidase family.</text>
</comment>
<evidence type="ECO:0000256" key="5">
    <source>
        <dbReference type="ARBA" id="ARBA00022801"/>
    </source>
</evidence>
<dbReference type="GO" id="GO:0003697">
    <property type="term" value="F:single-stranded DNA binding"/>
    <property type="evidence" value="ECO:0007669"/>
    <property type="project" value="InterPro"/>
</dbReference>
<evidence type="ECO:0000256" key="12">
    <source>
        <dbReference type="SAM" id="MobiDB-lite"/>
    </source>
</evidence>
<reference evidence="13 14" key="1">
    <citation type="submission" date="2017-07" db="EMBL/GenBank/DDBJ databases">
        <authorList>
            <person name="Talla V."/>
            <person name="Backstrom N."/>
        </authorList>
    </citation>
    <scope>NUCLEOTIDE SEQUENCE [LARGE SCALE GENOMIC DNA]</scope>
</reference>
<evidence type="ECO:0000256" key="2">
    <source>
        <dbReference type="ARBA" id="ARBA00015888"/>
    </source>
</evidence>
<dbReference type="InterPro" id="IPR003738">
    <property type="entry name" value="SRAP"/>
</dbReference>
<dbReference type="Pfam" id="PF02586">
    <property type="entry name" value="SRAP"/>
    <property type="match status" value="1"/>
</dbReference>
<dbReference type="Gene3D" id="3.90.1680.10">
    <property type="entry name" value="SOS response associated peptidase-like"/>
    <property type="match status" value="1"/>
</dbReference>
<evidence type="ECO:0000256" key="4">
    <source>
        <dbReference type="ARBA" id="ARBA00022763"/>
    </source>
</evidence>
<gene>
    <name evidence="13" type="ORF">LSINAPIS_LOCUS13671</name>
</gene>
<organism evidence="13 14">
    <name type="scientific">Leptidea sinapis</name>
    <dbReference type="NCBI Taxonomy" id="189913"/>
    <lineage>
        <taxon>Eukaryota</taxon>
        <taxon>Metazoa</taxon>
        <taxon>Ecdysozoa</taxon>
        <taxon>Arthropoda</taxon>
        <taxon>Hexapoda</taxon>
        <taxon>Insecta</taxon>
        <taxon>Pterygota</taxon>
        <taxon>Neoptera</taxon>
        <taxon>Endopterygota</taxon>
        <taxon>Lepidoptera</taxon>
        <taxon>Glossata</taxon>
        <taxon>Ditrysia</taxon>
        <taxon>Papilionoidea</taxon>
        <taxon>Pieridae</taxon>
        <taxon>Dismorphiinae</taxon>
        <taxon>Leptidea</taxon>
    </lineage>
</organism>
<keyword evidence="14" id="KW-1185">Reference proteome</keyword>
<evidence type="ECO:0000256" key="7">
    <source>
        <dbReference type="ARBA" id="ARBA00023125"/>
    </source>
</evidence>
<name>A0A5E4R351_9NEOP</name>
<dbReference type="Proteomes" id="UP000324832">
    <property type="component" value="Unassembled WGS sequence"/>
</dbReference>
<proteinExistence type="inferred from homology"/>
<evidence type="ECO:0000256" key="1">
    <source>
        <dbReference type="ARBA" id="ARBA00008136"/>
    </source>
</evidence>
<evidence type="ECO:0000313" key="13">
    <source>
        <dbReference type="EMBL" id="VVD03735.1"/>
    </source>
</evidence>
<evidence type="ECO:0000256" key="9">
    <source>
        <dbReference type="ARBA" id="ARBA00030390"/>
    </source>
</evidence>
<evidence type="ECO:0000313" key="14">
    <source>
        <dbReference type="Proteomes" id="UP000324832"/>
    </source>
</evidence>
<evidence type="ECO:0000256" key="6">
    <source>
        <dbReference type="ARBA" id="ARBA00023124"/>
    </source>
</evidence>
<keyword evidence="8" id="KW-0456">Lyase</keyword>
<evidence type="ECO:0000256" key="3">
    <source>
        <dbReference type="ARBA" id="ARBA00022670"/>
    </source>
</evidence>
<accession>A0A5E4R351</accession>
<feature type="region of interest" description="Disordered" evidence="12">
    <location>
        <begin position="290"/>
        <end position="311"/>
    </location>
</feature>
<keyword evidence="7" id="KW-0238">DNA-binding</keyword>
<dbReference type="PANTHER" id="PTHR13604">
    <property type="entry name" value="DC12-RELATED"/>
    <property type="match status" value="1"/>
</dbReference>